<evidence type="ECO:0000313" key="2">
    <source>
        <dbReference type="EMBL" id="MBU9721263.1"/>
    </source>
</evidence>
<feature type="transmembrane region" description="Helical" evidence="1">
    <location>
        <begin position="12"/>
        <end position="41"/>
    </location>
</feature>
<keyword evidence="3" id="KW-1185">Reference proteome</keyword>
<dbReference type="RefSeq" id="WP_088073449.1">
    <property type="nucleotide sequence ID" value="NZ_JAHQCR010000032.1"/>
</dbReference>
<accession>A0ABS6JS02</accession>
<reference evidence="2 3" key="1">
    <citation type="submission" date="2021-06" db="EMBL/GenBank/DDBJ databases">
        <title>Bacillus sp. RD4P76, an endophyte from a halophyte.</title>
        <authorList>
            <person name="Sun J.-Q."/>
        </authorList>
    </citation>
    <scope>NUCLEOTIDE SEQUENCE [LARGE SCALE GENOMIC DNA]</scope>
    <source>
        <strain evidence="2 3">JCM 17098</strain>
    </source>
</reference>
<evidence type="ECO:0000313" key="3">
    <source>
        <dbReference type="Proteomes" id="UP000790580"/>
    </source>
</evidence>
<keyword evidence="1" id="KW-1133">Transmembrane helix</keyword>
<protein>
    <submittedName>
        <fullName evidence="2">Uncharacterized protein</fullName>
    </submittedName>
</protein>
<evidence type="ECO:0000256" key="1">
    <source>
        <dbReference type="SAM" id="Phobius"/>
    </source>
</evidence>
<proteinExistence type="predicted"/>
<name>A0ABS6JS02_9BACI</name>
<gene>
    <name evidence="2" type="ORF">KS407_07345</name>
</gene>
<dbReference type="Proteomes" id="UP000790580">
    <property type="component" value="Unassembled WGS sequence"/>
</dbReference>
<keyword evidence="1" id="KW-0472">Membrane</keyword>
<comment type="caution">
    <text evidence="2">The sequence shown here is derived from an EMBL/GenBank/DDBJ whole genome shotgun (WGS) entry which is preliminary data.</text>
</comment>
<keyword evidence="1" id="KW-0812">Transmembrane</keyword>
<sequence>MYQVQRLNLPTFGIAATILVWNIITGSFIPLIALISTVIFFGSFQSKFSIHDDHVQYQVYILFKVPIFNRVIYPNQINEIKFFRVGWLKKAAILRLKKGLNIRLANMVRQ</sequence>
<dbReference type="EMBL" id="JAHQCR010000032">
    <property type="protein sequence ID" value="MBU9721263.1"/>
    <property type="molecule type" value="Genomic_DNA"/>
</dbReference>
<organism evidence="2 3">
    <name type="scientific">Evansella alkalicola</name>
    <dbReference type="NCBI Taxonomy" id="745819"/>
    <lineage>
        <taxon>Bacteria</taxon>
        <taxon>Bacillati</taxon>
        <taxon>Bacillota</taxon>
        <taxon>Bacilli</taxon>
        <taxon>Bacillales</taxon>
        <taxon>Bacillaceae</taxon>
        <taxon>Evansella</taxon>
    </lineage>
</organism>